<evidence type="ECO:0000256" key="5">
    <source>
        <dbReference type="SAM" id="Phobius"/>
    </source>
</evidence>
<feature type="transmembrane region" description="Helical" evidence="5">
    <location>
        <begin position="178"/>
        <end position="199"/>
    </location>
</feature>
<keyword evidence="2 5" id="KW-1133">Transmembrane helix</keyword>
<keyword evidence="7" id="KW-1185">Reference proteome</keyword>
<feature type="compositionally biased region" description="Basic and acidic residues" evidence="4">
    <location>
        <begin position="675"/>
        <end position="684"/>
    </location>
</feature>
<proteinExistence type="predicted"/>
<name>A0ABW4Q214_9MICO</name>
<feature type="compositionally biased region" description="Polar residues" evidence="4">
    <location>
        <begin position="555"/>
        <end position="569"/>
    </location>
</feature>
<dbReference type="RefSeq" id="WP_343906191.1">
    <property type="nucleotide sequence ID" value="NZ_BAAAIS010000004.1"/>
</dbReference>
<evidence type="ECO:0000313" key="7">
    <source>
        <dbReference type="Proteomes" id="UP001597280"/>
    </source>
</evidence>
<feature type="transmembrane region" description="Helical" evidence="5">
    <location>
        <begin position="321"/>
        <end position="343"/>
    </location>
</feature>
<protein>
    <submittedName>
        <fullName evidence="6">Type IV secretion system protein</fullName>
    </submittedName>
</protein>
<evidence type="ECO:0000256" key="2">
    <source>
        <dbReference type="ARBA" id="ARBA00022989"/>
    </source>
</evidence>
<sequence length="735" mass="78092">RRLRTVIPGRQDLAAALPRPNRTWAVRLWWLLVIGWVIWTGPVAYADDAINVTGPGGLFFIPDLSGDGERLFWEKYIWVEHYGIHSEANWNDPLLGALSALANGLMFILVVFGATIASVTGWLFSMTTIDGMATAVGNVMGASAEGTLGWLFPSMLVLGGIVAYTTRNKGGEGMVGNLLWLVVAGTALILTTMHAPLLVSGVENVRVVGADTVSTMSQGATVNGKTPIVYASPEDDELEGSPSDIAARKNIDAMWRTLIVTPWCLAELGSIEACEQYGTSIITTTGDDRKNATENVKKAQKGSSTETWLSGMDTNYAIARVVILLIGMIVAVVFTLFVLFAALTATYALVMTYLLLIVGPLFLAMGCVPGAPRRWVINWAKQVVVQLLMSLIAFTIFSAVLSLIAILFAATAQMGWMLSALLTMTALVAGVALRGRLEAIFQVGSDGGSGIGKYLLARKALSMMRLPNLGGRRGPKPSPRTRSRDSAPPEPPADSGGGEGPTPPALPAGRGAPPALPPARQPRALPAARPKLEAAPVRDERSRSGQMHLRATPALESQRTAAPQSTGTAPQHELPAGATRHQLAAGTSSPRETSSTRTASTGSPATTAPAGQAAATPRPAGKTVRTSPAADVNPRRAQQVLSGEVLSPESSAPAPAEPSTPYRARRRTQARVRYTRPDLPDAPRLHAPHMPRRTEYMSTAQSTEPPAPRSRPVPSDRGAAHATSPRPRFRAPSYQ</sequence>
<keyword evidence="3 5" id="KW-0472">Membrane</keyword>
<feature type="transmembrane region" description="Helical" evidence="5">
    <location>
        <begin position="383"/>
        <end position="408"/>
    </location>
</feature>
<evidence type="ECO:0000256" key="4">
    <source>
        <dbReference type="SAM" id="MobiDB-lite"/>
    </source>
</evidence>
<reference evidence="7" key="1">
    <citation type="journal article" date="2019" name="Int. J. Syst. Evol. Microbiol.">
        <title>The Global Catalogue of Microorganisms (GCM) 10K type strain sequencing project: providing services to taxonomists for standard genome sequencing and annotation.</title>
        <authorList>
            <consortium name="The Broad Institute Genomics Platform"/>
            <consortium name="The Broad Institute Genome Sequencing Center for Infectious Disease"/>
            <person name="Wu L."/>
            <person name="Ma J."/>
        </authorList>
    </citation>
    <scope>NUCLEOTIDE SEQUENCE [LARGE SCALE GENOMIC DNA]</scope>
    <source>
        <strain evidence="7">JCM 11650</strain>
    </source>
</reference>
<dbReference type="Pfam" id="PF04610">
    <property type="entry name" value="TrbL"/>
    <property type="match status" value="1"/>
</dbReference>
<gene>
    <name evidence="6" type="ORF">ACFSDA_16090</name>
</gene>
<keyword evidence="1 5" id="KW-0812">Transmembrane</keyword>
<feature type="region of interest" description="Disordered" evidence="4">
    <location>
        <begin position="466"/>
        <end position="735"/>
    </location>
</feature>
<comment type="caution">
    <text evidence="6">The sequence shown here is derived from an EMBL/GenBank/DDBJ whole genome shotgun (WGS) entry which is preliminary data.</text>
</comment>
<organism evidence="6 7">
    <name type="scientific">Brachybacterium rhamnosum</name>
    <dbReference type="NCBI Taxonomy" id="173361"/>
    <lineage>
        <taxon>Bacteria</taxon>
        <taxon>Bacillati</taxon>
        <taxon>Actinomycetota</taxon>
        <taxon>Actinomycetes</taxon>
        <taxon>Micrococcales</taxon>
        <taxon>Dermabacteraceae</taxon>
        <taxon>Brachybacterium</taxon>
    </lineage>
</organism>
<accession>A0ABW4Q214</accession>
<evidence type="ECO:0000256" key="1">
    <source>
        <dbReference type="ARBA" id="ARBA00022692"/>
    </source>
</evidence>
<dbReference type="Proteomes" id="UP001597280">
    <property type="component" value="Unassembled WGS sequence"/>
</dbReference>
<evidence type="ECO:0000313" key="6">
    <source>
        <dbReference type="EMBL" id="MFD1836584.1"/>
    </source>
</evidence>
<feature type="transmembrane region" description="Helical" evidence="5">
    <location>
        <begin position="349"/>
        <end position="371"/>
    </location>
</feature>
<dbReference type="EMBL" id="JBHUFL010000004">
    <property type="protein sequence ID" value="MFD1836584.1"/>
    <property type="molecule type" value="Genomic_DNA"/>
</dbReference>
<dbReference type="InterPro" id="IPR007688">
    <property type="entry name" value="Conjugal_tfr_TrbL/VirB6"/>
</dbReference>
<feature type="compositionally biased region" description="Basic residues" evidence="4">
    <location>
        <begin position="663"/>
        <end position="674"/>
    </location>
</feature>
<feature type="transmembrane region" description="Helical" evidence="5">
    <location>
        <begin position="414"/>
        <end position="433"/>
    </location>
</feature>
<feature type="transmembrane region" description="Helical" evidence="5">
    <location>
        <begin position="146"/>
        <end position="166"/>
    </location>
</feature>
<feature type="compositionally biased region" description="Basic and acidic residues" evidence="4">
    <location>
        <begin position="530"/>
        <end position="543"/>
    </location>
</feature>
<feature type="compositionally biased region" description="Low complexity" evidence="4">
    <location>
        <begin position="647"/>
        <end position="659"/>
    </location>
</feature>
<feature type="transmembrane region" description="Helical" evidence="5">
    <location>
        <begin position="28"/>
        <end position="46"/>
    </location>
</feature>
<feature type="non-terminal residue" evidence="6">
    <location>
        <position position="1"/>
    </location>
</feature>
<feature type="transmembrane region" description="Helical" evidence="5">
    <location>
        <begin position="100"/>
        <end position="125"/>
    </location>
</feature>
<feature type="compositionally biased region" description="Low complexity" evidence="4">
    <location>
        <begin position="586"/>
        <end position="621"/>
    </location>
</feature>
<evidence type="ECO:0000256" key="3">
    <source>
        <dbReference type="ARBA" id="ARBA00023136"/>
    </source>
</evidence>